<accession>A0ABT3HNQ4</accession>
<keyword evidence="2" id="KW-1185">Reference proteome</keyword>
<dbReference type="RefSeq" id="WP_264743361.1">
    <property type="nucleotide sequence ID" value="NZ_JAPDHV010000003.1"/>
</dbReference>
<proteinExistence type="predicted"/>
<evidence type="ECO:0000313" key="2">
    <source>
        <dbReference type="Proteomes" id="UP001163719"/>
    </source>
</evidence>
<name>A0ABT3HNQ4_9FLAO</name>
<evidence type="ECO:0000313" key="1">
    <source>
        <dbReference type="EMBL" id="MCW3161420.1"/>
    </source>
</evidence>
<organism evidence="1 2">
    <name type="scientific">Chryseobacterium oryctis</name>
    <dbReference type="NCBI Taxonomy" id="2952618"/>
    <lineage>
        <taxon>Bacteria</taxon>
        <taxon>Pseudomonadati</taxon>
        <taxon>Bacteroidota</taxon>
        <taxon>Flavobacteriia</taxon>
        <taxon>Flavobacteriales</taxon>
        <taxon>Weeksellaceae</taxon>
        <taxon>Chryseobacterium group</taxon>
        <taxon>Chryseobacterium</taxon>
    </lineage>
</organism>
<protein>
    <recommendedName>
        <fullName evidence="3">MORN repeat variant</fullName>
    </recommendedName>
</protein>
<evidence type="ECO:0008006" key="3">
    <source>
        <dbReference type="Google" id="ProtNLM"/>
    </source>
</evidence>
<gene>
    <name evidence="1" type="ORF">OH806_09115</name>
</gene>
<dbReference type="EMBL" id="JAPDHV010000003">
    <property type="protein sequence ID" value="MCW3161420.1"/>
    <property type="molecule type" value="Genomic_DNA"/>
</dbReference>
<dbReference type="PROSITE" id="PS51257">
    <property type="entry name" value="PROKAR_LIPOPROTEIN"/>
    <property type="match status" value="1"/>
</dbReference>
<reference evidence="1" key="1">
    <citation type="submission" date="2022-10" db="EMBL/GenBank/DDBJ databases">
        <title>Chryseobacterium babae sp. nov. isolated from the gut of the beetle Oryctes rhinoceros, and Chryseobacterium kimseyorum sp. nov., isolated from a stick insect rearing cage.</title>
        <authorList>
            <person name="Shelomi M."/>
            <person name="Han C.-J."/>
            <person name="Chen W.-M."/>
            <person name="Chen H.-K."/>
            <person name="Liaw S.-J."/>
            <person name="Muhle E."/>
            <person name="Clermont D."/>
        </authorList>
    </citation>
    <scope>NUCLEOTIDE SEQUENCE</scope>
    <source>
        <strain evidence="1">WLa1L2M3</strain>
    </source>
</reference>
<dbReference type="Proteomes" id="UP001163719">
    <property type="component" value="Unassembled WGS sequence"/>
</dbReference>
<comment type="caution">
    <text evidence="1">The sequence shown here is derived from an EMBL/GenBank/DDBJ whole genome shotgun (WGS) entry which is preliminary data.</text>
</comment>
<sequence length="227" mass="26499">MKIIFVWLLLSFFSCSNGNKEKLVSNQNIASPINTNVQMIKFDIAKYEAKIKADPSYEGYTKDSNVYVKQYHISKDGYVEETYNRDIVQNYVEEVITQNRFRDIYMFDNTGILQSVKHYFGNNLEIGEWIYYKNGTIVKTEDKDKNYAFDLNKVLQYGKDRKVDFTKNGDISRSQSKQYNAYIWELNWNTGKIAADGESYLFKKVILNGNTGAELSSKEYYLNPLAR</sequence>